<keyword evidence="4" id="KW-1133">Transmembrane helix</keyword>
<dbReference type="PROSITE" id="PS50068">
    <property type="entry name" value="LDLRA_2"/>
    <property type="match status" value="2"/>
</dbReference>
<evidence type="ECO:0000256" key="5">
    <source>
        <dbReference type="ARBA" id="ARBA00023136"/>
    </source>
</evidence>
<dbReference type="EMBL" id="CAJNOG010000037">
    <property type="protein sequence ID" value="CAF0816705.1"/>
    <property type="molecule type" value="Genomic_DNA"/>
</dbReference>
<proteinExistence type="predicted"/>
<evidence type="ECO:0000259" key="8">
    <source>
        <dbReference type="PROSITE" id="PS00022"/>
    </source>
</evidence>
<accession>A0A813TV15</accession>
<comment type="caution">
    <text evidence="7">Lacks conserved residue(s) required for the propagation of feature annotation.</text>
</comment>
<evidence type="ECO:0000256" key="3">
    <source>
        <dbReference type="ARBA" id="ARBA00022737"/>
    </source>
</evidence>
<evidence type="ECO:0000256" key="4">
    <source>
        <dbReference type="ARBA" id="ARBA00022989"/>
    </source>
</evidence>
<comment type="caution">
    <text evidence="9">The sequence shown here is derived from an EMBL/GenBank/DDBJ whole genome shotgun (WGS) entry which is preliminary data.</text>
</comment>
<dbReference type="InterPro" id="IPR000742">
    <property type="entry name" value="EGF"/>
</dbReference>
<gene>
    <name evidence="9" type="ORF">JYZ213_LOCUS6081</name>
</gene>
<dbReference type="GO" id="GO:0005886">
    <property type="term" value="C:plasma membrane"/>
    <property type="evidence" value="ECO:0007669"/>
    <property type="project" value="TreeGrafter"/>
</dbReference>
<name>A0A813TV15_9BILA</name>
<comment type="subcellular location">
    <subcellularLocation>
        <location evidence="1">Membrane</location>
        <topology evidence="1">Single-pass membrane protein</topology>
    </subcellularLocation>
</comment>
<feature type="domain" description="EGF-like" evidence="8">
    <location>
        <begin position="894"/>
        <end position="905"/>
    </location>
</feature>
<protein>
    <recommendedName>
        <fullName evidence="8">EGF-like domain-containing protein</fullName>
    </recommendedName>
</protein>
<evidence type="ECO:0000256" key="7">
    <source>
        <dbReference type="PROSITE-ProRule" id="PRU00124"/>
    </source>
</evidence>
<reference evidence="9" key="1">
    <citation type="submission" date="2021-02" db="EMBL/GenBank/DDBJ databases">
        <authorList>
            <person name="Nowell W R."/>
        </authorList>
    </citation>
    <scope>NUCLEOTIDE SEQUENCE</scope>
</reference>
<sequence length="1719" mass="198574">MLWPIVYSSLNLYETDRKVGNGQLQFDCLYYYVANWTDSYELLRTNTSQILKYCRRPLNETSIPRLGFPNQHQHIKNYTFKQLRQSNITIDQLISWNAPVDLAERYFLYIEQSTIDDPSSKEIFYRCKDPWFGLRCEYTAVHILIDTDDHPKESFYRTNDWYVKDMINTNRESSCYVHLTCDRGSPMCLDWREICNGQIDCIDGGADEAQCFLLEINECADDEYRCHNGLCIPLDFYKDDEQHPDCLDRSDEPSSRSSFSFCSKDPRFRCEDQVCRSNDMSFSCADGQCVNNFKNLCVNGRNNLVKTAMKAEGNLSYNCWLFMVCHTLMIDEINGESCASLSVLSNANNSDLFICESLFQFPTIPVLYGHVRFLYDNNQSKLIQAGISLILPDYICYDAQLCNFISSTFHYQNLTCRHRQQIVEDTNLGYDEFVLSLSNYFRPCAAPYIMSNDEQYRQHSSLYCCKNSSKCISKHRLMDHVQDCPMNDDENYELSCYLQDTHRFKCSDQDTTCWSPSVDPNSCTVFNQKLNLNEILFQNICDGVVHLLPREIDGQSHSDETECQHWPCSNIYTRCDSFKACPDGHDEYDCLDTKCPLNLYPCISPINYTIICLLMDQVADNIIDCLGATDELQYCYISHVDANDHCWNVTDCISPDQLCDHFRSCPSPVHENFCHKKICLDSLDSIDEAREIFCPLAENKNAIEYFSLKTARIYPLLEESLSAVQFNQQQVKHQSFMKNTQFIPETIGWIRHCPHGLSVVAWQGGDTLINQCFCPPNYYGDLSVVQDTSMNRESILTSITPNQRCLRINELFNLTLLRLPRIRRVKYYHLPCQTRLDLWCFFDEIYMCVCTSDNHTNCIKFDHQLSYACKHNDFCDNGASCFQDDITCPSGTICICTDCYFGTRCQFYAKGFGLTLDDILRYELRRNFSLSQQRVSIKTSAIVTMFISPMCLDWREICNGQIDCIDGGADEAQCFLLEINECADDEYRCHNGLCIPLDFYKDDEQHPDCLDRSDEPTSRSSFSFCSKDPRFRCEDQVCRSNGMSFSCADGQCVNNFKNSCVNGRNNLVKTAMKAKRNLSHSCSLFMICHTLMIDEINGDLCANLSVLSNANNSDLFICESLFQFPTIPVLYGHVRFLYDNNQSKLIQAGINLILPDYICYDAQLCDFISSTFHYQNLTCRHRQQIPVDADLGYDEFLLSLSNYFRPCAAPYIMFNDEQYRQHPSLYCCKNSSKCISKHRLMDRVRDCPMGDDENYELSCSLQDTHRFKCSDQDTTCWSPSVDPNSCKVFNQKQNLNEILFQNICDGVVHLLPREIDEQSHSDETECQHWPCDNIYTRCDSFKACPDGRDEYGCLETQCPLNLYPCISPINYTIICLLMDQVADNIIDCLGATDELQYCYISHAETSDHCWNVTDCISPDQLCDHFRSCPSLVHNNFCQSHEKICLDSLDSIDEARDIFCSLAENKNTIKYFSLKTARIYPLLEESLSAVQFNQQQVKHQPFMKNNQFIPETIGWIRHCPHGLSVVAWQGGDTLIDQCFCPPNYYGDLSVVQDTSMYHESILTSITPDQRCLRINELFNLTLLRLPRIRRIKYYHLPCQTRLDLWCFSDEIYMCVCTSDNHTNCFEFDHQISFACQHNDFCDNGASCFQDDITCPSSTICICTDCYFGTRCQFYAKGFGLTLDDILRYELQRNFSLSQQRVSIKTSAIVTMFMFVSNSGF</sequence>
<evidence type="ECO:0000256" key="1">
    <source>
        <dbReference type="ARBA" id="ARBA00004167"/>
    </source>
</evidence>
<dbReference type="InterPro" id="IPR002172">
    <property type="entry name" value="LDrepeatLR_classA_rpt"/>
</dbReference>
<keyword evidence="2" id="KW-0812">Transmembrane</keyword>
<dbReference type="SMART" id="SM00192">
    <property type="entry name" value="LDLa"/>
    <property type="match status" value="7"/>
</dbReference>
<keyword evidence="5" id="KW-0472">Membrane</keyword>
<evidence type="ECO:0000313" key="10">
    <source>
        <dbReference type="Proteomes" id="UP000663845"/>
    </source>
</evidence>
<dbReference type="Proteomes" id="UP000663845">
    <property type="component" value="Unassembled WGS sequence"/>
</dbReference>
<dbReference type="PROSITE" id="PS00022">
    <property type="entry name" value="EGF_1"/>
    <property type="match status" value="2"/>
</dbReference>
<dbReference type="InterPro" id="IPR036055">
    <property type="entry name" value="LDL_receptor-like_sf"/>
</dbReference>
<organism evidence="9 10">
    <name type="scientific">Adineta steineri</name>
    <dbReference type="NCBI Taxonomy" id="433720"/>
    <lineage>
        <taxon>Eukaryota</taxon>
        <taxon>Metazoa</taxon>
        <taxon>Spiralia</taxon>
        <taxon>Gnathifera</taxon>
        <taxon>Rotifera</taxon>
        <taxon>Eurotatoria</taxon>
        <taxon>Bdelloidea</taxon>
        <taxon>Adinetida</taxon>
        <taxon>Adinetidae</taxon>
        <taxon>Adineta</taxon>
    </lineage>
</organism>
<dbReference type="PRINTS" id="PR00261">
    <property type="entry name" value="LDLRECEPTOR"/>
</dbReference>
<keyword evidence="3" id="KW-0677">Repeat</keyword>
<feature type="disulfide bond" evidence="7">
    <location>
        <begin position="982"/>
        <end position="994"/>
    </location>
</feature>
<dbReference type="Gene3D" id="4.10.400.10">
    <property type="entry name" value="Low-density Lipoprotein Receptor"/>
    <property type="match status" value="2"/>
</dbReference>
<evidence type="ECO:0000256" key="2">
    <source>
        <dbReference type="ARBA" id="ARBA00022692"/>
    </source>
</evidence>
<dbReference type="InterPro" id="IPR050685">
    <property type="entry name" value="LDLR"/>
</dbReference>
<dbReference type="PANTHER" id="PTHR24270">
    <property type="entry name" value="LOW-DENSITY LIPOPROTEIN RECEPTOR-RELATED"/>
    <property type="match status" value="1"/>
</dbReference>
<dbReference type="PANTHER" id="PTHR24270:SF62">
    <property type="entry name" value="LOW-DENSITY LIPOPROTEIN RECEPTOR-RELATED PROTEIN 2"/>
    <property type="match status" value="1"/>
</dbReference>
<evidence type="ECO:0000256" key="6">
    <source>
        <dbReference type="ARBA" id="ARBA00023157"/>
    </source>
</evidence>
<feature type="domain" description="EGF-like" evidence="8">
    <location>
        <begin position="1659"/>
        <end position="1670"/>
    </location>
</feature>
<keyword evidence="6 7" id="KW-1015">Disulfide bond</keyword>
<evidence type="ECO:0000313" key="9">
    <source>
        <dbReference type="EMBL" id="CAF0816705.1"/>
    </source>
</evidence>
<feature type="disulfide bond" evidence="7">
    <location>
        <begin position="219"/>
        <end position="231"/>
    </location>
</feature>
<dbReference type="CDD" id="cd00112">
    <property type="entry name" value="LDLa"/>
    <property type="match status" value="2"/>
</dbReference>
<dbReference type="GO" id="GO:0016192">
    <property type="term" value="P:vesicle-mediated transport"/>
    <property type="evidence" value="ECO:0007669"/>
    <property type="project" value="UniProtKB-ARBA"/>
</dbReference>